<dbReference type="EMBL" id="JAUCMV010000003">
    <property type="protein sequence ID" value="KAK0411345.1"/>
    <property type="molecule type" value="Genomic_DNA"/>
</dbReference>
<accession>A0AA39HTS0</accession>
<keyword evidence="18" id="KW-1185">Reference proteome</keyword>
<keyword evidence="12 14" id="KW-0472">Membrane</keyword>
<dbReference type="GO" id="GO:0034625">
    <property type="term" value="P:fatty acid elongation, monounsaturated fatty acid"/>
    <property type="evidence" value="ECO:0007669"/>
    <property type="project" value="TreeGrafter"/>
</dbReference>
<keyword evidence="11 14" id="KW-0443">Lipid metabolism</keyword>
<evidence type="ECO:0000256" key="10">
    <source>
        <dbReference type="ARBA" id="ARBA00022989"/>
    </source>
</evidence>
<evidence type="ECO:0000256" key="2">
    <source>
        <dbReference type="ARBA" id="ARBA00005194"/>
    </source>
</evidence>
<dbReference type="PANTHER" id="PTHR11157:SF156">
    <property type="entry name" value="FATTY ACID ELONGATION PROTEIN 4-RELATED"/>
    <property type="match status" value="1"/>
</dbReference>
<proteinExistence type="inferred from homology"/>
<evidence type="ECO:0000256" key="15">
    <source>
        <dbReference type="SAM" id="MobiDB-lite"/>
    </source>
</evidence>
<dbReference type="Gene3D" id="3.90.1720.30">
    <property type="entry name" value="PPPDE domains"/>
    <property type="match status" value="1"/>
</dbReference>
<dbReference type="GO" id="GO:0009922">
    <property type="term" value="F:fatty acid elongase activity"/>
    <property type="evidence" value="ECO:0007669"/>
    <property type="project" value="UniProtKB-EC"/>
</dbReference>
<dbReference type="SMART" id="SM01179">
    <property type="entry name" value="DUF862"/>
    <property type="match status" value="1"/>
</dbReference>
<dbReference type="GO" id="GO:0042761">
    <property type="term" value="P:very long-chain fatty acid biosynthetic process"/>
    <property type="evidence" value="ECO:0007669"/>
    <property type="project" value="TreeGrafter"/>
</dbReference>
<evidence type="ECO:0000256" key="3">
    <source>
        <dbReference type="ARBA" id="ARBA00008140"/>
    </source>
</evidence>
<dbReference type="Pfam" id="PF05903">
    <property type="entry name" value="Peptidase_C97"/>
    <property type="match status" value="1"/>
</dbReference>
<dbReference type="PROSITE" id="PS51858">
    <property type="entry name" value="PPPDE"/>
    <property type="match status" value="1"/>
</dbReference>
<protein>
    <recommendedName>
        <fullName evidence="14">Elongation of very long chain fatty acids protein</fullName>
        <ecNumber evidence="14">2.3.1.199</ecNumber>
    </recommendedName>
    <alternativeName>
        <fullName evidence="14">Very-long-chain 3-oxoacyl-CoA synthase</fullName>
    </alternativeName>
</protein>
<evidence type="ECO:0000313" key="17">
    <source>
        <dbReference type="EMBL" id="KAK0411345.1"/>
    </source>
</evidence>
<dbReference type="EC" id="2.3.1.199" evidence="14"/>
<comment type="subcellular location">
    <subcellularLocation>
        <location evidence="1">Membrane</location>
        <topology evidence="1">Multi-pass membrane protein</topology>
    </subcellularLocation>
</comment>
<evidence type="ECO:0000256" key="6">
    <source>
        <dbReference type="ARBA" id="ARBA00022679"/>
    </source>
</evidence>
<dbReference type="InterPro" id="IPR042266">
    <property type="entry name" value="PPPDE_sf"/>
</dbReference>
<keyword evidence="10 14" id="KW-1133">Transmembrane helix</keyword>
<keyword evidence="4 14" id="KW-0444">Lipid biosynthesis</keyword>
<feature type="transmembrane region" description="Helical" evidence="14">
    <location>
        <begin position="246"/>
        <end position="268"/>
    </location>
</feature>
<dbReference type="Proteomes" id="UP001175271">
    <property type="component" value="Unassembled WGS sequence"/>
</dbReference>
<evidence type="ECO:0000256" key="8">
    <source>
        <dbReference type="ARBA" id="ARBA00022801"/>
    </source>
</evidence>
<dbReference type="GO" id="GO:0005789">
    <property type="term" value="C:endoplasmic reticulum membrane"/>
    <property type="evidence" value="ECO:0007669"/>
    <property type="project" value="TreeGrafter"/>
</dbReference>
<evidence type="ECO:0000256" key="14">
    <source>
        <dbReference type="RuleBase" id="RU361115"/>
    </source>
</evidence>
<dbReference type="PANTHER" id="PTHR11157">
    <property type="entry name" value="FATTY ACID ACYL TRANSFERASE-RELATED"/>
    <property type="match status" value="1"/>
</dbReference>
<comment type="caution">
    <text evidence="17">The sequence shown here is derived from an EMBL/GenBank/DDBJ whole genome shotgun (WGS) entry which is preliminary data.</text>
</comment>
<evidence type="ECO:0000256" key="11">
    <source>
        <dbReference type="ARBA" id="ARBA00023098"/>
    </source>
</evidence>
<keyword evidence="6 14" id="KW-0808">Transferase</keyword>
<feature type="compositionally biased region" description="Polar residues" evidence="15">
    <location>
        <begin position="517"/>
        <end position="531"/>
    </location>
</feature>
<gene>
    <name evidence="17" type="ORF">QR680_005611</name>
</gene>
<evidence type="ECO:0000256" key="9">
    <source>
        <dbReference type="ARBA" id="ARBA00022832"/>
    </source>
</evidence>
<sequence length="569" mass="63929">MLDFFAPASLNNTELPPRIDYRFGVEFAFERGVDHEWVTSVIRHYWWHTLTVSAVYFAVVKSIERAMRDRKPFELRPLLFSWNGTLALFSILGLVRTSEEFFYAVVSEGIVASVCRCFEPSSVGAHWYLFFALSKFAELGDTVFLALRKRPLTFLHCYHHASVLVYTFHSGAEQIGAGRWFIWMNFVAHSLMYTYFAITSLGVRVHRKIAATVTLVQTVQMLAGVGISLFVVYIKTQTKHKCQQSFGNLNLAFAIYLSFAFLFMRFFVRSRLLRVIEFLCLPLQPPAAFTPRIVISPDMPGAVVSLNVYDMYWLNDYASSIGVGVFHSGIEVFGVEYAYGGHPFAFSGIFENTPGDAEELGDNFKFKESIEIGTTDFNSEDVRRLIKSLGDEFGGNKYHLISKNCNHFSAVLAKTLTGQEIPSWVNRLASISGSIPFLERCLPQEWLTPVALQQTLEEKRRSNDASRIAASLNYPAMIENATEAMEDFGIETGKNSNAPKEKSAPFRWLSSRRDSVPQRSSAGSVPQSGRPSSPAPSFSRLWSSIKNIASDDSAPVANGSVRRPVESQR</sequence>
<comment type="catalytic activity">
    <reaction evidence="14">
        <text>a very-long-chain acyl-CoA + malonyl-CoA + H(+) = a very-long-chain 3-oxoacyl-CoA + CO2 + CoA</text>
        <dbReference type="Rhea" id="RHEA:32727"/>
        <dbReference type="ChEBI" id="CHEBI:15378"/>
        <dbReference type="ChEBI" id="CHEBI:16526"/>
        <dbReference type="ChEBI" id="CHEBI:57287"/>
        <dbReference type="ChEBI" id="CHEBI:57384"/>
        <dbReference type="ChEBI" id="CHEBI:90725"/>
        <dbReference type="ChEBI" id="CHEBI:90736"/>
        <dbReference type="EC" id="2.3.1.199"/>
    </reaction>
</comment>
<feature type="region of interest" description="Disordered" evidence="15">
    <location>
        <begin position="491"/>
        <end position="569"/>
    </location>
</feature>
<feature type="transmembrane region" description="Helical" evidence="14">
    <location>
        <begin position="180"/>
        <end position="198"/>
    </location>
</feature>
<evidence type="ECO:0000259" key="16">
    <source>
        <dbReference type="PROSITE" id="PS51858"/>
    </source>
</evidence>
<evidence type="ECO:0000256" key="13">
    <source>
        <dbReference type="ARBA" id="ARBA00023160"/>
    </source>
</evidence>
<comment type="similarity">
    <text evidence="14">Belongs to the ELO family.</text>
</comment>
<keyword evidence="9 14" id="KW-0276">Fatty acid metabolism</keyword>
<feature type="domain" description="PPPDE" evidence="16">
    <location>
        <begin position="302"/>
        <end position="446"/>
    </location>
</feature>
<organism evidence="17 18">
    <name type="scientific">Steinernema hermaphroditum</name>
    <dbReference type="NCBI Taxonomy" id="289476"/>
    <lineage>
        <taxon>Eukaryota</taxon>
        <taxon>Metazoa</taxon>
        <taxon>Ecdysozoa</taxon>
        <taxon>Nematoda</taxon>
        <taxon>Chromadorea</taxon>
        <taxon>Rhabditida</taxon>
        <taxon>Tylenchina</taxon>
        <taxon>Panagrolaimomorpha</taxon>
        <taxon>Strongyloidoidea</taxon>
        <taxon>Steinernematidae</taxon>
        <taxon>Steinernema</taxon>
    </lineage>
</organism>
<comment type="similarity">
    <text evidence="3">Belongs to the DeSI family.</text>
</comment>
<dbReference type="GO" id="GO:0019367">
    <property type="term" value="P:fatty acid elongation, saturated fatty acid"/>
    <property type="evidence" value="ECO:0007669"/>
    <property type="project" value="TreeGrafter"/>
</dbReference>
<comment type="pathway">
    <text evidence="2">Lipid metabolism; fatty acid biosynthesis.</text>
</comment>
<evidence type="ECO:0000256" key="12">
    <source>
        <dbReference type="ARBA" id="ARBA00023136"/>
    </source>
</evidence>
<evidence type="ECO:0000256" key="5">
    <source>
        <dbReference type="ARBA" id="ARBA00022670"/>
    </source>
</evidence>
<keyword evidence="7 14" id="KW-0812">Transmembrane</keyword>
<evidence type="ECO:0000256" key="7">
    <source>
        <dbReference type="ARBA" id="ARBA00022692"/>
    </source>
</evidence>
<dbReference type="GO" id="GO:0008233">
    <property type="term" value="F:peptidase activity"/>
    <property type="evidence" value="ECO:0007669"/>
    <property type="project" value="UniProtKB-KW"/>
</dbReference>
<dbReference type="GO" id="GO:0006508">
    <property type="term" value="P:proteolysis"/>
    <property type="evidence" value="ECO:0007669"/>
    <property type="project" value="UniProtKB-KW"/>
</dbReference>
<name>A0AA39HTS0_9BILA</name>
<evidence type="ECO:0000256" key="1">
    <source>
        <dbReference type="ARBA" id="ARBA00004141"/>
    </source>
</evidence>
<reference evidence="17" key="1">
    <citation type="submission" date="2023-06" db="EMBL/GenBank/DDBJ databases">
        <title>Genomic analysis of the entomopathogenic nematode Steinernema hermaphroditum.</title>
        <authorList>
            <person name="Schwarz E.M."/>
            <person name="Heppert J.K."/>
            <person name="Baniya A."/>
            <person name="Schwartz H.T."/>
            <person name="Tan C.-H."/>
            <person name="Antoshechkin I."/>
            <person name="Sternberg P.W."/>
            <person name="Goodrich-Blair H."/>
            <person name="Dillman A.R."/>
        </authorList>
    </citation>
    <scope>NUCLEOTIDE SEQUENCE</scope>
    <source>
        <strain evidence="17">PS9179</strain>
        <tissue evidence="17">Whole animal</tissue>
    </source>
</reference>
<dbReference type="Pfam" id="PF01151">
    <property type="entry name" value="ELO"/>
    <property type="match status" value="1"/>
</dbReference>
<feature type="transmembrane region" description="Helical" evidence="14">
    <location>
        <begin position="210"/>
        <end position="234"/>
    </location>
</feature>
<keyword evidence="13 14" id="KW-0275">Fatty acid biosynthesis</keyword>
<keyword evidence="5" id="KW-0645">Protease</keyword>
<keyword evidence="8" id="KW-0378">Hydrolase</keyword>
<dbReference type="GO" id="GO:0034626">
    <property type="term" value="P:fatty acid elongation, polyunsaturated fatty acid"/>
    <property type="evidence" value="ECO:0007669"/>
    <property type="project" value="TreeGrafter"/>
</dbReference>
<dbReference type="AlphaFoldDB" id="A0AA39HTS0"/>
<dbReference type="InterPro" id="IPR002076">
    <property type="entry name" value="ELO_fam"/>
</dbReference>
<evidence type="ECO:0000256" key="4">
    <source>
        <dbReference type="ARBA" id="ARBA00022516"/>
    </source>
</evidence>
<evidence type="ECO:0000313" key="18">
    <source>
        <dbReference type="Proteomes" id="UP001175271"/>
    </source>
</evidence>
<feature type="transmembrane region" description="Helical" evidence="14">
    <location>
        <begin position="45"/>
        <end position="63"/>
    </location>
</feature>
<dbReference type="GO" id="GO:0030148">
    <property type="term" value="P:sphingolipid biosynthetic process"/>
    <property type="evidence" value="ECO:0007669"/>
    <property type="project" value="TreeGrafter"/>
</dbReference>
<dbReference type="InterPro" id="IPR008580">
    <property type="entry name" value="PPPDE_dom"/>
</dbReference>
<comment type="caution">
    <text evidence="14">Lacks conserved residue(s) required for the propagation of feature annotation.</text>
</comment>